<proteinExistence type="predicted"/>
<evidence type="ECO:0000313" key="2">
    <source>
        <dbReference type="Proteomes" id="UP000485058"/>
    </source>
</evidence>
<reference evidence="1 2" key="1">
    <citation type="submission" date="2020-02" db="EMBL/GenBank/DDBJ databases">
        <title>Draft genome sequence of Haematococcus lacustris strain NIES-144.</title>
        <authorList>
            <person name="Morimoto D."/>
            <person name="Nakagawa S."/>
            <person name="Yoshida T."/>
            <person name="Sawayama S."/>
        </authorList>
    </citation>
    <scope>NUCLEOTIDE SEQUENCE [LARGE SCALE GENOMIC DNA]</scope>
    <source>
        <strain evidence="1 2">NIES-144</strain>
    </source>
</reference>
<keyword evidence="2" id="KW-1185">Reference proteome</keyword>
<comment type="caution">
    <text evidence="1">The sequence shown here is derived from an EMBL/GenBank/DDBJ whole genome shotgun (WGS) entry which is preliminary data.</text>
</comment>
<dbReference type="EMBL" id="BLLF01009125">
    <property type="protein sequence ID" value="GFH33624.1"/>
    <property type="molecule type" value="Genomic_DNA"/>
</dbReference>
<protein>
    <submittedName>
        <fullName evidence="1">Uncharacterized protein</fullName>
    </submittedName>
</protein>
<organism evidence="1 2">
    <name type="scientific">Haematococcus lacustris</name>
    <name type="common">Green alga</name>
    <name type="synonym">Haematococcus pluvialis</name>
    <dbReference type="NCBI Taxonomy" id="44745"/>
    <lineage>
        <taxon>Eukaryota</taxon>
        <taxon>Viridiplantae</taxon>
        <taxon>Chlorophyta</taxon>
        <taxon>core chlorophytes</taxon>
        <taxon>Chlorophyceae</taxon>
        <taxon>CS clade</taxon>
        <taxon>Chlamydomonadales</taxon>
        <taxon>Haematococcaceae</taxon>
        <taxon>Haematococcus</taxon>
    </lineage>
</organism>
<dbReference type="Proteomes" id="UP000485058">
    <property type="component" value="Unassembled WGS sequence"/>
</dbReference>
<name>A0A6A0AP42_HAELA</name>
<sequence length="86" mass="9405">MLQRMALACSRAGVTSQDLSLLRDGLFQGALANYPYPELHWLDLSYQKAMAALPSPAIKLELANQLLAHNKEALQRVTLLAAGNEV</sequence>
<accession>A0A6A0AP42</accession>
<evidence type="ECO:0000313" key="1">
    <source>
        <dbReference type="EMBL" id="GFH33624.1"/>
    </source>
</evidence>
<dbReference type="AlphaFoldDB" id="A0A6A0AP42"/>
<gene>
    <name evidence="1" type="ORF">HaLaN_33022</name>
</gene>